<protein>
    <recommendedName>
        <fullName evidence="4">Oxidoreductase-like domain-containing protein</fullName>
    </recommendedName>
</protein>
<organism evidence="2 3">
    <name type="scientific">Ostreococcus lucimarinus (strain CCE9901)</name>
    <dbReference type="NCBI Taxonomy" id="436017"/>
    <lineage>
        <taxon>Eukaryota</taxon>
        <taxon>Viridiplantae</taxon>
        <taxon>Chlorophyta</taxon>
        <taxon>Mamiellophyceae</taxon>
        <taxon>Mamiellales</taxon>
        <taxon>Bathycoccaceae</taxon>
        <taxon>Ostreococcus</taxon>
    </lineage>
</organism>
<gene>
    <name evidence="2" type="ORF">OSTLU_92327</name>
</gene>
<evidence type="ECO:0008006" key="4">
    <source>
        <dbReference type="Google" id="ProtNLM"/>
    </source>
</evidence>
<keyword evidence="3" id="KW-1185">Reference proteome</keyword>
<evidence type="ECO:0000313" key="3">
    <source>
        <dbReference type="Proteomes" id="UP000001568"/>
    </source>
</evidence>
<feature type="compositionally biased region" description="Polar residues" evidence="1">
    <location>
        <begin position="28"/>
        <end position="37"/>
    </location>
</feature>
<proteinExistence type="predicted"/>
<evidence type="ECO:0000313" key="2">
    <source>
        <dbReference type="EMBL" id="ABO94538.1"/>
    </source>
</evidence>
<dbReference type="OrthoDB" id="10064411at2759"/>
<dbReference type="HOGENOM" id="CLU_1878891_0_0_1"/>
<name>A4RSH3_OSTLU</name>
<feature type="region of interest" description="Disordered" evidence="1">
    <location>
        <begin position="28"/>
        <end position="48"/>
    </location>
</feature>
<dbReference type="Proteomes" id="UP000001568">
    <property type="component" value="Chromosome 2"/>
</dbReference>
<dbReference type="KEGG" id="olu:OSTLU_92327"/>
<dbReference type="AlphaFoldDB" id="A4RSH3"/>
<accession>A4RSH3</accession>
<dbReference type="Gramene" id="ABO94538">
    <property type="protein sequence ID" value="ABO94538"/>
    <property type="gene ID" value="OSTLU_92327"/>
</dbReference>
<evidence type="ECO:0000256" key="1">
    <source>
        <dbReference type="SAM" id="MobiDB-lite"/>
    </source>
</evidence>
<dbReference type="RefSeq" id="XP_001416245.1">
    <property type="nucleotide sequence ID" value="XM_001416208.1"/>
</dbReference>
<dbReference type="EMBL" id="CP000582">
    <property type="protein sequence ID" value="ABO94538.1"/>
    <property type="molecule type" value="Genomic_DNA"/>
</dbReference>
<sequence length="136" mass="15103">MRALRALSRAVDPTRAFASLESCSTSRARARATQSDANLPVKTPKPKRDMTNAVVVESIRRKKLAKGIVDARLPPPALCPTCERRFCRCEDRAPEPPRAPLESDCCASEPACKFCVKVVYEELLAEYEAVMTKRHA</sequence>
<dbReference type="GeneID" id="5000389"/>
<reference evidence="2 3" key="1">
    <citation type="journal article" date="2007" name="Proc. Natl. Acad. Sci. U.S.A.">
        <title>The tiny eukaryote Ostreococcus provides genomic insights into the paradox of plankton speciation.</title>
        <authorList>
            <person name="Palenik B."/>
            <person name="Grimwood J."/>
            <person name="Aerts A."/>
            <person name="Rouze P."/>
            <person name="Salamov A."/>
            <person name="Putnam N."/>
            <person name="Dupont C."/>
            <person name="Jorgensen R."/>
            <person name="Derelle E."/>
            <person name="Rombauts S."/>
            <person name="Zhou K."/>
            <person name="Otillar R."/>
            <person name="Merchant S.S."/>
            <person name="Podell S."/>
            <person name="Gaasterland T."/>
            <person name="Napoli C."/>
            <person name="Gendler K."/>
            <person name="Manuell A."/>
            <person name="Tai V."/>
            <person name="Vallon O."/>
            <person name="Piganeau G."/>
            <person name="Jancek S."/>
            <person name="Heijde M."/>
            <person name="Jabbari K."/>
            <person name="Bowler C."/>
            <person name="Lohr M."/>
            <person name="Robbens S."/>
            <person name="Werner G."/>
            <person name="Dubchak I."/>
            <person name="Pazour G.J."/>
            <person name="Ren Q."/>
            <person name="Paulsen I."/>
            <person name="Delwiche C."/>
            <person name="Schmutz J."/>
            <person name="Rokhsar D."/>
            <person name="Van de Peer Y."/>
            <person name="Moreau H."/>
            <person name="Grigoriev I.V."/>
        </authorList>
    </citation>
    <scope>NUCLEOTIDE SEQUENCE [LARGE SCALE GENOMIC DNA]</scope>
    <source>
        <strain evidence="2 3">CCE9901</strain>
    </source>
</reference>